<dbReference type="EMBL" id="CP011005">
    <property type="protein sequence ID" value="AJT42077.1"/>
    <property type="molecule type" value="Genomic_DNA"/>
</dbReference>
<reference evidence="2 3" key="1">
    <citation type="journal article" date="2015" name="Genome Announc.">
        <title>Complete Genome Sequencing of Protease-Producing Novel Arthrobacter sp. Strain IHBB 11108 Using PacBio Single-Molecule Real-Time Sequencing Technology.</title>
        <authorList>
            <person name="Kiran S."/>
            <person name="Swarnkar M.K."/>
            <person name="Pal M."/>
            <person name="Thakur R."/>
            <person name="Tewari R."/>
            <person name="Singh A.K."/>
            <person name="Gulati A."/>
        </authorList>
    </citation>
    <scope>NUCLEOTIDE SEQUENCE [LARGE SCALE GENOMIC DNA]</scope>
    <source>
        <strain evidence="2 3">IHBB 11108</strain>
    </source>
</reference>
<dbReference type="STRING" id="1618207.UM93_12205"/>
<evidence type="ECO:0000256" key="1">
    <source>
        <dbReference type="SAM" id="MobiDB-lite"/>
    </source>
</evidence>
<dbReference type="KEGG" id="ari:UM93_12205"/>
<accession>A0A0D4C089</accession>
<gene>
    <name evidence="2" type="ORF">UM93_12205</name>
</gene>
<organism evidence="2 3">
    <name type="scientific">Psychromicrobium lacuslunae</name>
    <dbReference type="NCBI Taxonomy" id="1618207"/>
    <lineage>
        <taxon>Bacteria</taxon>
        <taxon>Bacillati</taxon>
        <taxon>Actinomycetota</taxon>
        <taxon>Actinomycetes</taxon>
        <taxon>Micrococcales</taxon>
        <taxon>Micrococcaceae</taxon>
        <taxon>Psychromicrobium</taxon>
    </lineage>
</organism>
<keyword evidence="3" id="KW-1185">Reference proteome</keyword>
<evidence type="ECO:0000313" key="3">
    <source>
        <dbReference type="Proteomes" id="UP000061839"/>
    </source>
</evidence>
<evidence type="ECO:0008006" key="4">
    <source>
        <dbReference type="Google" id="ProtNLM"/>
    </source>
</evidence>
<dbReference type="HOGENOM" id="CLU_1080306_0_0_11"/>
<dbReference type="Proteomes" id="UP000061839">
    <property type="component" value="Chromosome"/>
</dbReference>
<proteinExistence type="predicted"/>
<dbReference type="AlphaFoldDB" id="A0A0D4C089"/>
<dbReference type="PATRIC" id="fig|1618207.4.peg.2476"/>
<feature type="region of interest" description="Disordered" evidence="1">
    <location>
        <begin position="56"/>
        <end position="109"/>
    </location>
</feature>
<feature type="compositionally biased region" description="Polar residues" evidence="1">
    <location>
        <begin position="98"/>
        <end position="109"/>
    </location>
</feature>
<sequence>MPPGNVDSAYRIHGRKELAVRAHHGVSRRSYLVPLILGLLVSSLLLSGCVPGDTAPGDGAASPGSPPLGSASTPSPSVRDRSGTDNSPATPRSDFKLPSSSGTINPNSAGMLQKKIGELAGVVASENSNIRLVNFSVASIKADYQCKVPGPVKPSNGHFIAVELWIETTAELSTSKDPYFGVSAKDFDLQSSDGNKVTATLDTYPAHACLDNELGLPARIGPSQKIRGLLVLDSPISSGSLILSQKNTDGPGWIWQF</sequence>
<name>A0A0D4C089_9MICC</name>
<feature type="compositionally biased region" description="Low complexity" evidence="1">
    <location>
        <begin position="56"/>
        <end position="77"/>
    </location>
</feature>
<evidence type="ECO:0000313" key="2">
    <source>
        <dbReference type="EMBL" id="AJT42077.1"/>
    </source>
</evidence>
<protein>
    <recommendedName>
        <fullName evidence="4">DUF4352 domain-containing protein</fullName>
    </recommendedName>
</protein>